<evidence type="ECO:0008006" key="4">
    <source>
        <dbReference type="Google" id="ProtNLM"/>
    </source>
</evidence>
<evidence type="ECO:0000313" key="2">
    <source>
        <dbReference type="EMBL" id="MFB9449732.1"/>
    </source>
</evidence>
<keyword evidence="1" id="KW-0812">Transmembrane</keyword>
<evidence type="ECO:0000313" key="3">
    <source>
        <dbReference type="Proteomes" id="UP001589608"/>
    </source>
</evidence>
<comment type="caution">
    <text evidence="2">The sequence shown here is derived from an EMBL/GenBank/DDBJ whole genome shotgun (WGS) entry which is preliminary data.</text>
</comment>
<dbReference type="Proteomes" id="UP001589608">
    <property type="component" value="Unassembled WGS sequence"/>
</dbReference>
<keyword evidence="1" id="KW-0472">Membrane</keyword>
<proteinExistence type="predicted"/>
<gene>
    <name evidence="2" type="ORF">ACFFTR_42205</name>
</gene>
<protein>
    <recommendedName>
        <fullName evidence="4">Integral membrane protein</fullName>
    </recommendedName>
</protein>
<dbReference type="EMBL" id="JBHMCA010000069">
    <property type="protein sequence ID" value="MFB9449732.1"/>
    <property type="molecule type" value="Genomic_DNA"/>
</dbReference>
<feature type="transmembrane region" description="Helical" evidence="1">
    <location>
        <begin position="61"/>
        <end position="82"/>
    </location>
</feature>
<feature type="transmembrane region" description="Helical" evidence="1">
    <location>
        <begin position="102"/>
        <end position="122"/>
    </location>
</feature>
<keyword evidence="3" id="KW-1185">Reference proteome</keyword>
<feature type="transmembrane region" description="Helical" evidence="1">
    <location>
        <begin position="32"/>
        <end position="49"/>
    </location>
</feature>
<keyword evidence="1" id="KW-1133">Transmembrane helix</keyword>
<evidence type="ECO:0000256" key="1">
    <source>
        <dbReference type="SAM" id="Phobius"/>
    </source>
</evidence>
<name>A0ABV5MLJ4_9ACTN</name>
<accession>A0ABV5MLJ4</accession>
<organism evidence="2 3">
    <name type="scientific">Dactylosporangium vinaceum</name>
    <dbReference type="NCBI Taxonomy" id="53362"/>
    <lineage>
        <taxon>Bacteria</taxon>
        <taxon>Bacillati</taxon>
        <taxon>Actinomycetota</taxon>
        <taxon>Actinomycetes</taxon>
        <taxon>Micromonosporales</taxon>
        <taxon>Micromonosporaceae</taxon>
        <taxon>Dactylosporangium</taxon>
    </lineage>
</organism>
<sequence>MTNVQLLAAIGLGVAFAALVISRQVRRRAVTPRGLIILPVWFLILSLLADHRMVYRLDSALAIGFFAVGVAFAVAMGFARAATLRVWGTDAGPMCEGDWRTGVLWVATIAVRVGVFLLAARLGAQEGMGEAMVFVAVTLGTQNVLLARRAGLFKPAPALTPAPTPARVRESV</sequence>
<dbReference type="RefSeq" id="WP_223100601.1">
    <property type="nucleotide sequence ID" value="NZ_CP061913.1"/>
</dbReference>
<reference evidence="2 3" key="1">
    <citation type="submission" date="2024-09" db="EMBL/GenBank/DDBJ databases">
        <authorList>
            <person name="Sun Q."/>
            <person name="Mori K."/>
        </authorList>
    </citation>
    <scope>NUCLEOTIDE SEQUENCE [LARGE SCALE GENOMIC DNA]</scope>
    <source>
        <strain evidence="2 3">JCM 3307</strain>
    </source>
</reference>